<name>A0A9Q0G410_9ROSI</name>
<reference evidence="2" key="2">
    <citation type="journal article" date="2023" name="Plants (Basel)">
        <title>Annotation of the Turnera subulata (Passifloraceae) Draft Genome Reveals the S-Locus Evolved after the Divergence of Turneroideae from Passifloroideae in a Stepwise Manner.</title>
        <authorList>
            <person name="Henning P.M."/>
            <person name="Roalson E.H."/>
            <person name="Mir W."/>
            <person name="McCubbin A.G."/>
            <person name="Shore J.S."/>
        </authorList>
    </citation>
    <scope>NUCLEOTIDE SEQUENCE</scope>
    <source>
        <strain evidence="2">F60SS</strain>
    </source>
</reference>
<comment type="caution">
    <text evidence="2">The sequence shown here is derived from an EMBL/GenBank/DDBJ whole genome shotgun (WGS) entry which is preliminary data.</text>
</comment>
<dbReference type="Proteomes" id="UP001141552">
    <property type="component" value="Unassembled WGS sequence"/>
</dbReference>
<keyword evidence="1" id="KW-0175">Coiled coil</keyword>
<dbReference type="AlphaFoldDB" id="A0A9Q0G410"/>
<accession>A0A9Q0G410</accession>
<dbReference type="PANTHER" id="PTHR46248">
    <property type="entry name" value="EXPRESSED PROTEIN"/>
    <property type="match status" value="1"/>
</dbReference>
<evidence type="ECO:0008006" key="4">
    <source>
        <dbReference type="Google" id="ProtNLM"/>
    </source>
</evidence>
<sequence>MLELLAEVAVLEEEVVRLEEQVVNFRQGLYQEAVYISSKKNADNANDVVDQQPVTRPKHMRSKSLCHNEFNSATVAARPQPALARSTSSRRLSSNPILDLTVIKKLRVCALYLTLIKKTLIMIQ</sequence>
<dbReference type="OrthoDB" id="418495at2759"/>
<evidence type="ECO:0000256" key="1">
    <source>
        <dbReference type="SAM" id="Coils"/>
    </source>
</evidence>
<protein>
    <recommendedName>
        <fullName evidence="4">Ternary complex factor MIP1 leucine-zipper domain-containing protein</fullName>
    </recommendedName>
</protein>
<keyword evidence="3" id="KW-1185">Reference proteome</keyword>
<evidence type="ECO:0000313" key="2">
    <source>
        <dbReference type="EMBL" id="KAJ4842995.1"/>
    </source>
</evidence>
<gene>
    <name evidence="2" type="ORF">Tsubulata_037864</name>
</gene>
<reference evidence="2" key="1">
    <citation type="submission" date="2022-02" db="EMBL/GenBank/DDBJ databases">
        <authorList>
            <person name="Henning P.M."/>
            <person name="McCubbin A.G."/>
            <person name="Shore J.S."/>
        </authorList>
    </citation>
    <scope>NUCLEOTIDE SEQUENCE</scope>
    <source>
        <strain evidence="2">F60SS</strain>
        <tissue evidence="2">Leaves</tissue>
    </source>
</reference>
<evidence type="ECO:0000313" key="3">
    <source>
        <dbReference type="Proteomes" id="UP001141552"/>
    </source>
</evidence>
<dbReference type="EMBL" id="JAKUCV010002342">
    <property type="protein sequence ID" value="KAJ4842995.1"/>
    <property type="molecule type" value="Genomic_DNA"/>
</dbReference>
<feature type="coiled-coil region" evidence="1">
    <location>
        <begin position="1"/>
        <end position="28"/>
    </location>
</feature>
<dbReference type="PANTHER" id="PTHR46248:SF12">
    <property type="entry name" value="TERNARY COMPLEX FACTOR MIP1 LEUCINE-ZIPPER PROTEIN"/>
    <property type="match status" value="1"/>
</dbReference>
<proteinExistence type="predicted"/>
<organism evidence="2 3">
    <name type="scientific">Turnera subulata</name>
    <dbReference type="NCBI Taxonomy" id="218843"/>
    <lineage>
        <taxon>Eukaryota</taxon>
        <taxon>Viridiplantae</taxon>
        <taxon>Streptophyta</taxon>
        <taxon>Embryophyta</taxon>
        <taxon>Tracheophyta</taxon>
        <taxon>Spermatophyta</taxon>
        <taxon>Magnoliopsida</taxon>
        <taxon>eudicotyledons</taxon>
        <taxon>Gunneridae</taxon>
        <taxon>Pentapetalae</taxon>
        <taxon>rosids</taxon>
        <taxon>fabids</taxon>
        <taxon>Malpighiales</taxon>
        <taxon>Passifloraceae</taxon>
        <taxon>Turnera</taxon>
    </lineage>
</organism>